<name>A0A7W8GCX4_9DEIO</name>
<keyword evidence="14" id="KW-1185">Reference proteome</keyword>
<dbReference type="InterPro" id="IPR012187">
    <property type="entry name" value="Disulphide_bond_form_BdbC"/>
</dbReference>
<keyword evidence="5" id="KW-0249">Electron transport</keyword>
<dbReference type="RefSeq" id="WP_184024791.1">
    <property type="nucleotide sequence ID" value="NZ_JACHFN010000001.1"/>
</dbReference>
<evidence type="ECO:0000256" key="8">
    <source>
        <dbReference type="ARBA" id="ARBA00023136"/>
    </source>
</evidence>
<reference evidence="13 14" key="1">
    <citation type="submission" date="2020-08" db="EMBL/GenBank/DDBJ databases">
        <title>Genomic Encyclopedia of Type Strains, Phase IV (KMG-IV): sequencing the most valuable type-strain genomes for metagenomic binning, comparative biology and taxonomic classification.</title>
        <authorList>
            <person name="Goeker M."/>
        </authorList>
    </citation>
    <scope>NUCLEOTIDE SEQUENCE [LARGE SCALE GENOMIC DNA]</scope>
    <source>
        <strain evidence="13 14">DSM 101791</strain>
    </source>
</reference>
<comment type="subcellular location">
    <subcellularLocation>
        <location evidence="1">Membrane</location>
        <topology evidence="1">Multi-pass membrane protein</topology>
    </subcellularLocation>
</comment>
<organism evidence="13 14">
    <name type="scientific">Deinococcus budaensis</name>
    <dbReference type="NCBI Taxonomy" id="1665626"/>
    <lineage>
        <taxon>Bacteria</taxon>
        <taxon>Thermotogati</taxon>
        <taxon>Deinococcota</taxon>
        <taxon>Deinococci</taxon>
        <taxon>Deinococcales</taxon>
        <taxon>Deinococcaceae</taxon>
        <taxon>Deinococcus</taxon>
    </lineage>
</organism>
<feature type="transmembrane region" description="Helical" evidence="12">
    <location>
        <begin position="121"/>
        <end position="140"/>
    </location>
</feature>
<dbReference type="PANTHER" id="PTHR43469">
    <property type="entry name" value="DISULFIDE FORMATION PROTEIN-RELATED"/>
    <property type="match status" value="1"/>
</dbReference>
<evidence type="ECO:0000256" key="4">
    <source>
        <dbReference type="ARBA" id="ARBA00022692"/>
    </source>
</evidence>
<dbReference type="Gene3D" id="1.20.1550.10">
    <property type="entry name" value="DsbB-like"/>
    <property type="match status" value="1"/>
</dbReference>
<dbReference type="PANTHER" id="PTHR43469:SF1">
    <property type="entry name" value="SPBETA PROPHAGE-DERIVED DISULFIDE BOND FORMATION PROTEIN B"/>
    <property type="match status" value="1"/>
</dbReference>
<evidence type="ECO:0000256" key="3">
    <source>
        <dbReference type="ARBA" id="ARBA00022448"/>
    </source>
</evidence>
<evidence type="ECO:0000313" key="14">
    <source>
        <dbReference type="Proteomes" id="UP000525389"/>
    </source>
</evidence>
<keyword evidence="10" id="KW-0143">Chaperone</keyword>
<keyword evidence="7" id="KW-0560">Oxidoreductase</keyword>
<protein>
    <submittedName>
        <fullName evidence="13">Disulfide bond formation protein DsbB</fullName>
    </submittedName>
</protein>
<evidence type="ECO:0000256" key="9">
    <source>
        <dbReference type="ARBA" id="ARBA00023157"/>
    </source>
</evidence>
<dbReference type="Proteomes" id="UP000525389">
    <property type="component" value="Unassembled WGS sequence"/>
</dbReference>
<evidence type="ECO:0000256" key="6">
    <source>
        <dbReference type="ARBA" id="ARBA00022989"/>
    </source>
</evidence>
<keyword evidence="9" id="KW-1015">Disulfide bond</keyword>
<dbReference type="PIRSF" id="PIRSF036659">
    <property type="entry name" value="BdbC"/>
    <property type="match status" value="1"/>
</dbReference>
<dbReference type="GO" id="GO:0006457">
    <property type="term" value="P:protein folding"/>
    <property type="evidence" value="ECO:0007669"/>
    <property type="project" value="InterPro"/>
</dbReference>
<feature type="transmembrane region" description="Helical" evidence="12">
    <location>
        <begin position="7"/>
        <end position="25"/>
    </location>
</feature>
<feature type="transmembrane region" description="Helical" evidence="12">
    <location>
        <begin position="37"/>
        <end position="56"/>
    </location>
</feature>
<dbReference type="InterPro" id="IPR003752">
    <property type="entry name" value="DiS_bond_form_DsbB/BdbC"/>
</dbReference>
<evidence type="ECO:0000313" key="13">
    <source>
        <dbReference type="EMBL" id="MBB5233026.1"/>
    </source>
</evidence>
<keyword evidence="3" id="KW-0813">Transport</keyword>
<evidence type="ECO:0000256" key="1">
    <source>
        <dbReference type="ARBA" id="ARBA00004141"/>
    </source>
</evidence>
<dbReference type="GO" id="GO:0015035">
    <property type="term" value="F:protein-disulfide reductase activity"/>
    <property type="evidence" value="ECO:0007669"/>
    <property type="project" value="InterPro"/>
</dbReference>
<dbReference type="Pfam" id="PF02600">
    <property type="entry name" value="DsbB"/>
    <property type="match status" value="1"/>
</dbReference>
<accession>A0A7W8GCX4</accession>
<comment type="similarity">
    <text evidence="2">Belongs to the DsbB family. BdbC subfamily.</text>
</comment>
<gene>
    <name evidence="13" type="ORF">HNQ09_000443</name>
</gene>
<dbReference type="InterPro" id="IPR023380">
    <property type="entry name" value="DsbB-like_sf"/>
</dbReference>
<evidence type="ECO:0000256" key="5">
    <source>
        <dbReference type="ARBA" id="ARBA00022982"/>
    </source>
</evidence>
<evidence type="ECO:0000256" key="11">
    <source>
        <dbReference type="ARBA" id="ARBA00023284"/>
    </source>
</evidence>
<keyword evidence="4 12" id="KW-0812">Transmembrane</keyword>
<keyword evidence="6 12" id="KW-1133">Transmembrane helix</keyword>
<keyword evidence="8 12" id="KW-0472">Membrane</keyword>
<dbReference type="SUPFAM" id="SSF158442">
    <property type="entry name" value="DsbB-like"/>
    <property type="match status" value="1"/>
</dbReference>
<proteinExistence type="inferred from homology"/>
<dbReference type="GO" id="GO:0016020">
    <property type="term" value="C:membrane"/>
    <property type="evidence" value="ECO:0007669"/>
    <property type="project" value="UniProtKB-SubCell"/>
</dbReference>
<evidence type="ECO:0000256" key="12">
    <source>
        <dbReference type="SAM" id="Phobius"/>
    </source>
</evidence>
<comment type="caution">
    <text evidence="13">The sequence shown here is derived from an EMBL/GenBank/DDBJ whole genome shotgun (WGS) entry which is preliminary data.</text>
</comment>
<evidence type="ECO:0000256" key="10">
    <source>
        <dbReference type="ARBA" id="ARBA00023186"/>
    </source>
</evidence>
<evidence type="ECO:0000256" key="7">
    <source>
        <dbReference type="ARBA" id="ARBA00023002"/>
    </source>
</evidence>
<sequence length="146" mass="15830">MTRDNRLYLAWVVALAATLGSLWLSEVRLFVPCVLCWFQRIAMYPLALLLGIAALRGDLGIRAYALPLAAVGWTIALIQNLEDWGVIRTLKVCSVGQTTAGCDVKWPVWGGGALAGLNNVLTIPVLALIAFTLILGLLAWGRKERG</sequence>
<evidence type="ECO:0000256" key="2">
    <source>
        <dbReference type="ARBA" id="ARBA00007602"/>
    </source>
</evidence>
<dbReference type="AlphaFoldDB" id="A0A7W8GCX4"/>
<dbReference type="EMBL" id="JACHFN010000001">
    <property type="protein sequence ID" value="MBB5233026.1"/>
    <property type="molecule type" value="Genomic_DNA"/>
</dbReference>
<keyword evidence="11" id="KW-0676">Redox-active center</keyword>
<feature type="transmembrane region" description="Helical" evidence="12">
    <location>
        <begin position="63"/>
        <end position="81"/>
    </location>
</feature>